<proteinExistence type="predicted"/>
<protein>
    <submittedName>
        <fullName evidence="5">Metalloregulator ArsR/SmtB family transcription factor</fullName>
    </submittedName>
</protein>
<dbReference type="PRINTS" id="PR00778">
    <property type="entry name" value="HTHARSR"/>
</dbReference>
<dbReference type="CDD" id="cd00090">
    <property type="entry name" value="HTH_ARSR"/>
    <property type="match status" value="1"/>
</dbReference>
<dbReference type="Gene3D" id="1.10.10.10">
    <property type="entry name" value="Winged helix-like DNA-binding domain superfamily/Winged helix DNA-binding domain"/>
    <property type="match status" value="1"/>
</dbReference>
<dbReference type="PANTHER" id="PTHR43132">
    <property type="entry name" value="ARSENICAL RESISTANCE OPERON REPRESSOR ARSR-RELATED"/>
    <property type="match status" value="1"/>
</dbReference>
<evidence type="ECO:0000256" key="2">
    <source>
        <dbReference type="ARBA" id="ARBA00023125"/>
    </source>
</evidence>
<evidence type="ECO:0000259" key="4">
    <source>
        <dbReference type="PROSITE" id="PS50987"/>
    </source>
</evidence>
<dbReference type="InterPro" id="IPR036390">
    <property type="entry name" value="WH_DNA-bd_sf"/>
</dbReference>
<keyword evidence="2" id="KW-0238">DNA-binding</keyword>
<dbReference type="SUPFAM" id="SSF46785">
    <property type="entry name" value="Winged helix' DNA-binding domain"/>
    <property type="match status" value="1"/>
</dbReference>
<dbReference type="RefSeq" id="WP_290318154.1">
    <property type="nucleotide sequence ID" value="NZ_JAUFPN010000169.1"/>
</dbReference>
<dbReference type="InterPro" id="IPR011991">
    <property type="entry name" value="ArsR-like_HTH"/>
</dbReference>
<dbReference type="NCBIfam" id="NF033788">
    <property type="entry name" value="HTH_metalloreg"/>
    <property type="match status" value="1"/>
</dbReference>
<dbReference type="Proteomes" id="UP001529369">
    <property type="component" value="Unassembled WGS sequence"/>
</dbReference>
<dbReference type="InterPro" id="IPR001845">
    <property type="entry name" value="HTH_ArsR_DNA-bd_dom"/>
</dbReference>
<dbReference type="PROSITE" id="PS50987">
    <property type="entry name" value="HTH_ARSR_2"/>
    <property type="match status" value="1"/>
</dbReference>
<keyword evidence="1" id="KW-0805">Transcription regulation</keyword>
<dbReference type="Pfam" id="PF01022">
    <property type="entry name" value="HTH_5"/>
    <property type="match status" value="1"/>
</dbReference>
<evidence type="ECO:0000256" key="1">
    <source>
        <dbReference type="ARBA" id="ARBA00023015"/>
    </source>
</evidence>
<dbReference type="InterPro" id="IPR036388">
    <property type="entry name" value="WH-like_DNA-bd_sf"/>
</dbReference>
<reference evidence="6" key="1">
    <citation type="journal article" date="2019" name="Int. J. Syst. Evol. Microbiol.">
        <title>The Global Catalogue of Microorganisms (GCM) 10K type strain sequencing project: providing services to taxonomists for standard genome sequencing and annotation.</title>
        <authorList>
            <consortium name="The Broad Institute Genomics Platform"/>
            <consortium name="The Broad Institute Genome Sequencing Center for Infectious Disease"/>
            <person name="Wu L."/>
            <person name="Ma J."/>
        </authorList>
    </citation>
    <scope>NUCLEOTIDE SEQUENCE [LARGE SCALE GENOMIC DNA]</scope>
    <source>
        <strain evidence="6">CECT 7131</strain>
    </source>
</reference>
<feature type="domain" description="HTH arsR-type" evidence="4">
    <location>
        <begin position="1"/>
        <end position="84"/>
    </location>
</feature>
<evidence type="ECO:0000256" key="3">
    <source>
        <dbReference type="ARBA" id="ARBA00023163"/>
    </source>
</evidence>
<dbReference type="SMART" id="SM00418">
    <property type="entry name" value="HTH_ARSR"/>
    <property type="match status" value="1"/>
</dbReference>
<evidence type="ECO:0000313" key="6">
    <source>
        <dbReference type="Proteomes" id="UP001529369"/>
    </source>
</evidence>
<keyword evidence="6" id="KW-1185">Reference proteome</keyword>
<organism evidence="5 6">
    <name type="scientific">Paeniroseomonas aquatica</name>
    <dbReference type="NCBI Taxonomy" id="373043"/>
    <lineage>
        <taxon>Bacteria</taxon>
        <taxon>Pseudomonadati</taxon>
        <taxon>Pseudomonadota</taxon>
        <taxon>Alphaproteobacteria</taxon>
        <taxon>Acetobacterales</taxon>
        <taxon>Acetobacteraceae</taxon>
        <taxon>Paeniroseomonas</taxon>
    </lineage>
</organism>
<dbReference type="PANTHER" id="PTHR43132:SF2">
    <property type="entry name" value="ARSENICAL RESISTANCE OPERON REPRESSOR ARSR-RELATED"/>
    <property type="match status" value="1"/>
</dbReference>
<name>A0ABT8A8W4_9PROT</name>
<sequence>MFRGFADPSRLAILDALRAGPRHVGAIVAATGLSQPNVSNHLRCLSECGLVQAEQRGRFVDYRLGDGRVGELLRLAEELLAGSACGVDACQRYDIPDTDAS</sequence>
<evidence type="ECO:0000313" key="5">
    <source>
        <dbReference type="EMBL" id="MDN3566244.1"/>
    </source>
</evidence>
<keyword evidence="3" id="KW-0804">Transcription</keyword>
<gene>
    <name evidence="5" type="ORF">QWZ14_17885</name>
</gene>
<dbReference type="InterPro" id="IPR051011">
    <property type="entry name" value="Metal_resp_trans_reg"/>
</dbReference>
<dbReference type="EMBL" id="JAUFPN010000169">
    <property type="protein sequence ID" value="MDN3566244.1"/>
    <property type="molecule type" value="Genomic_DNA"/>
</dbReference>
<accession>A0ABT8A8W4</accession>
<comment type="caution">
    <text evidence="5">The sequence shown here is derived from an EMBL/GenBank/DDBJ whole genome shotgun (WGS) entry which is preliminary data.</text>
</comment>